<feature type="signal peptide" evidence="1">
    <location>
        <begin position="1"/>
        <end position="21"/>
    </location>
</feature>
<dbReference type="InterPro" id="IPR039016">
    <property type="entry name" value="RECK"/>
</dbReference>
<dbReference type="PANTHER" id="PTHR13487">
    <property type="entry name" value="SERINE PROTEASE INHIBITOR"/>
    <property type="match status" value="1"/>
</dbReference>
<dbReference type="GO" id="GO:0004866">
    <property type="term" value="F:endopeptidase inhibitor activity"/>
    <property type="evidence" value="ECO:0000318"/>
    <property type="project" value="GO_Central"/>
</dbReference>
<dbReference type="Pfam" id="PF23298">
    <property type="entry name" value="FZ_RECK"/>
    <property type="match status" value="1"/>
</dbReference>
<evidence type="ECO:0000256" key="1">
    <source>
        <dbReference type="SAM" id="SignalP"/>
    </source>
</evidence>
<dbReference type="Proteomes" id="UP000009022">
    <property type="component" value="Unassembled WGS sequence"/>
</dbReference>
<keyword evidence="4" id="KW-1185">Reference proteome</keyword>
<name>B3RQZ7_TRIAD</name>
<dbReference type="PANTHER" id="PTHR13487:SF3">
    <property type="entry name" value="REVERSION-INDUCING CYSTEINE-RICH PROTEIN WITH KAZAL MOTIFS"/>
    <property type="match status" value="1"/>
</dbReference>
<dbReference type="OrthoDB" id="5956770at2759"/>
<gene>
    <name evidence="3" type="ORF">TRIADDRAFT_54057</name>
</gene>
<protein>
    <recommendedName>
        <fullName evidence="2">Kazal-like domain-containing protein</fullName>
    </recommendedName>
</protein>
<dbReference type="GO" id="GO:0005886">
    <property type="term" value="C:plasma membrane"/>
    <property type="evidence" value="ECO:0000318"/>
    <property type="project" value="GO_Central"/>
</dbReference>
<dbReference type="CDD" id="cd00104">
    <property type="entry name" value="KAZAL_FS"/>
    <property type="match status" value="1"/>
</dbReference>
<dbReference type="GO" id="GO:0008191">
    <property type="term" value="F:metalloendopeptidase inhibitor activity"/>
    <property type="evidence" value="ECO:0007669"/>
    <property type="project" value="InterPro"/>
</dbReference>
<feature type="domain" description="Kazal-like" evidence="2">
    <location>
        <begin position="603"/>
        <end position="649"/>
    </location>
</feature>
<dbReference type="GeneID" id="6751465"/>
<dbReference type="PROSITE" id="PS51465">
    <property type="entry name" value="KAZAL_2"/>
    <property type="match status" value="1"/>
</dbReference>
<sequence length="927" mass="103847">MLLLPCFILATAFLSSSLITATTTSCCNLATDSLDCKAACLELYGVHPGDMEGYTKSVTALLERCPSNNFKLNNGDICSHYVGRINVFDVRFGNKSTTFEVYPYDSINISSHMLHQQNKTWKTQFWQCIPPTRSEFFVGTPALFDDQPIWRDCCNVTVTNRCRKTCLKHFLMACIERKKVSQGCCNIASIGSRCSRACNMIFRNDINISRAHLSDLKYHCKYADPEVYRCAMEYAQSDLAKQTVPGLSCCSRTTLKQCASTCRRALMNAKYSDLEKLYYIRRKCRKNSILLFNQTLIPPYDFDRYNRKCSVAEEGKLNTCLLDVVRPCQLGCRNLTFCSNFNRPLTYFRNCDSSSDSYAQRVYNNIKSTLASAASIDVETCYPNIWKAMACILQLRPCHTRFHGAYICKSDCKQIIRSCSHNVTNNIVESLCNNLIATNSAYPHCIRLEDYIGNTTEISTDSWTALNLTERLSPCHPNPCGSSKCEIINRCLVDDKDCVSYRCLSDCPLGVASHYFIKKGSYIKLLATPGIERCHMICKCFANTSMIDQCYSLPCNSEQSCRIAGKKTIEHGKQFYDHCNLCGCFNGKITCTKKNCSASVGKPIKGLPCDCQLKYEPVCGINGQTFGNPCLAQCAGLGEDEYRTGQCIEIEPCQVFSCSSGICLTDRKICLGKQFPGCRQYKCEFIKEQNKDPSKRDINFVCDSNNIQHNSTISLIESRQTFSYSGYCLDKCSTAGKVCGTDGNTYIHECAALAAKVLIDYHSECQNVGIYQAPYLQLVISDELADNNSLAADQTPITVIHLVKEIQNLLTTVYCIVYGHKSFEGDVQIIIKMTDPPSMTKFRICNKETESLQTMFYNKNLPISGSISLSTVIAVEQHQATFQSESPVINDNSSSSAYGITMDKKAILFTVLISLGMNALYCNFQML</sequence>
<keyword evidence="1" id="KW-0732">Signal</keyword>
<dbReference type="EMBL" id="DS985243">
    <property type="protein sequence ID" value="EDV26254.1"/>
    <property type="molecule type" value="Genomic_DNA"/>
</dbReference>
<dbReference type="GO" id="GO:0030198">
    <property type="term" value="P:extracellular matrix organization"/>
    <property type="evidence" value="ECO:0000318"/>
    <property type="project" value="GO_Central"/>
</dbReference>
<dbReference type="SMART" id="SM00280">
    <property type="entry name" value="KAZAL"/>
    <property type="match status" value="2"/>
</dbReference>
<evidence type="ECO:0000313" key="4">
    <source>
        <dbReference type="Proteomes" id="UP000009022"/>
    </source>
</evidence>
<dbReference type="STRING" id="10228.B3RQZ7"/>
<dbReference type="CTD" id="6751465"/>
<dbReference type="InterPro" id="IPR002350">
    <property type="entry name" value="Kazal_dom"/>
</dbReference>
<dbReference type="eggNOG" id="KOG3649">
    <property type="taxonomic scope" value="Eukaryota"/>
</dbReference>
<dbReference type="HOGENOM" id="CLU_013883_0_0_1"/>
<dbReference type="InterPro" id="IPR056976">
    <property type="entry name" value="EGF1_RECK"/>
</dbReference>
<dbReference type="RefSeq" id="XP_002110250.1">
    <property type="nucleotide sequence ID" value="XM_002110214.1"/>
</dbReference>
<dbReference type="AlphaFoldDB" id="B3RQZ7"/>
<dbReference type="FunCoup" id="B3RQZ7">
    <property type="interactions" value="748"/>
</dbReference>
<dbReference type="GO" id="GO:0060828">
    <property type="term" value="P:regulation of canonical Wnt signaling pathway"/>
    <property type="evidence" value="ECO:0000318"/>
    <property type="project" value="GO_Central"/>
</dbReference>
<dbReference type="SUPFAM" id="SSF100895">
    <property type="entry name" value="Kazal-type serine protease inhibitors"/>
    <property type="match status" value="2"/>
</dbReference>
<dbReference type="InterPro" id="IPR036058">
    <property type="entry name" value="Kazal_dom_sf"/>
</dbReference>
<evidence type="ECO:0000313" key="3">
    <source>
        <dbReference type="EMBL" id="EDV26254.1"/>
    </source>
</evidence>
<evidence type="ECO:0000259" key="2">
    <source>
        <dbReference type="PROSITE" id="PS51465"/>
    </source>
</evidence>
<organism evidence="3 4">
    <name type="scientific">Trichoplax adhaerens</name>
    <name type="common">Trichoplax reptans</name>
    <dbReference type="NCBI Taxonomy" id="10228"/>
    <lineage>
        <taxon>Eukaryota</taxon>
        <taxon>Metazoa</taxon>
        <taxon>Placozoa</taxon>
        <taxon>Uniplacotomia</taxon>
        <taxon>Trichoplacea</taxon>
        <taxon>Trichoplacidae</taxon>
        <taxon>Trichoplax</taxon>
    </lineage>
</organism>
<dbReference type="Pfam" id="PF07648">
    <property type="entry name" value="Kazal_2"/>
    <property type="match status" value="2"/>
</dbReference>
<dbReference type="Pfam" id="PF25027">
    <property type="entry name" value="EGF1_RECK"/>
    <property type="match status" value="1"/>
</dbReference>
<feature type="chain" id="PRO_5002798223" description="Kazal-like domain-containing protein" evidence="1">
    <location>
        <begin position="22"/>
        <end position="927"/>
    </location>
</feature>
<dbReference type="InParanoid" id="B3RQZ7"/>
<dbReference type="Gene3D" id="3.30.60.30">
    <property type="match status" value="1"/>
</dbReference>
<dbReference type="PhylomeDB" id="B3RQZ7"/>
<proteinExistence type="predicted"/>
<dbReference type="InterPro" id="IPR056979">
    <property type="entry name" value="FZ_RECK"/>
</dbReference>
<reference evidence="3 4" key="1">
    <citation type="journal article" date="2008" name="Nature">
        <title>The Trichoplax genome and the nature of placozoans.</title>
        <authorList>
            <person name="Srivastava M."/>
            <person name="Begovic E."/>
            <person name="Chapman J."/>
            <person name="Putnam N.H."/>
            <person name="Hellsten U."/>
            <person name="Kawashima T."/>
            <person name="Kuo A."/>
            <person name="Mitros T."/>
            <person name="Salamov A."/>
            <person name="Carpenter M.L."/>
            <person name="Signorovitch A.Y."/>
            <person name="Moreno M.A."/>
            <person name="Kamm K."/>
            <person name="Grimwood J."/>
            <person name="Schmutz J."/>
            <person name="Shapiro H."/>
            <person name="Grigoriev I.V."/>
            <person name="Buss L.W."/>
            <person name="Schierwater B."/>
            <person name="Dellaporta S.L."/>
            <person name="Rokhsar D.S."/>
        </authorList>
    </citation>
    <scope>NUCLEOTIDE SEQUENCE [LARGE SCALE GENOMIC DNA]</scope>
    <source>
        <strain evidence="3 4">Grell-BS-1999</strain>
    </source>
</reference>
<dbReference type="KEGG" id="tad:TRIADDRAFT_54057"/>
<accession>B3RQZ7</accession>